<proteinExistence type="predicted"/>
<dbReference type="Proteomes" id="UP000054217">
    <property type="component" value="Unassembled WGS sequence"/>
</dbReference>
<dbReference type="HOGENOM" id="CLU_041565_2_0_1"/>
<reference evidence="1 2" key="1">
    <citation type="submission" date="2014-04" db="EMBL/GenBank/DDBJ databases">
        <authorList>
            <consortium name="DOE Joint Genome Institute"/>
            <person name="Kuo A."/>
            <person name="Kohler A."/>
            <person name="Costa M.D."/>
            <person name="Nagy L.G."/>
            <person name="Floudas D."/>
            <person name="Copeland A."/>
            <person name="Barry K.W."/>
            <person name="Cichocki N."/>
            <person name="Veneault-Fourrey C."/>
            <person name="LaButti K."/>
            <person name="Lindquist E.A."/>
            <person name="Lipzen A."/>
            <person name="Lundell T."/>
            <person name="Morin E."/>
            <person name="Murat C."/>
            <person name="Sun H."/>
            <person name="Tunlid A."/>
            <person name="Henrissat B."/>
            <person name="Grigoriev I.V."/>
            <person name="Hibbett D.S."/>
            <person name="Martin F."/>
            <person name="Nordberg H.P."/>
            <person name="Cantor M.N."/>
            <person name="Hua S.X."/>
        </authorList>
    </citation>
    <scope>NUCLEOTIDE SEQUENCE [LARGE SCALE GENOMIC DNA]</scope>
    <source>
        <strain evidence="1 2">Marx 270</strain>
    </source>
</reference>
<dbReference type="EMBL" id="KN832029">
    <property type="protein sequence ID" value="KIN97410.1"/>
    <property type="molecule type" value="Genomic_DNA"/>
</dbReference>
<accession>A0A0C3NPB5</accession>
<feature type="non-terminal residue" evidence="1">
    <location>
        <position position="199"/>
    </location>
</feature>
<name>A0A0C3NPB5_PISTI</name>
<sequence>LVPNAKRKSFLLYAILFNGWHPDPSHSEKSVQDLYYTFGFCLCCDVRGEEVLARLYMMLICRCSFQDFWLAYQNHSLITLMDAKGLAKARQDIQHLETFLKIKPNDWCPTVWHLRLFTRCQVVLPGPCVARDYGFFNCFTVEEHLALKHTYTRLLGIPEVDPMKLHVACIKGELYGFARKYLPNLQQRFKKLMKNSYPA</sequence>
<feature type="non-terminal residue" evidence="1">
    <location>
        <position position="1"/>
    </location>
</feature>
<reference evidence="2" key="2">
    <citation type="submission" date="2015-01" db="EMBL/GenBank/DDBJ databases">
        <title>Evolutionary Origins and Diversification of the Mycorrhizal Mutualists.</title>
        <authorList>
            <consortium name="DOE Joint Genome Institute"/>
            <consortium name="Mycorrhizal Genomics Consortium"/>
            <person name="Kohler A."/>
            <person name="Kuo A."/>
            <person name="Nagy L.G."/>
            <person name="Floudas D."/>
            <person name="Copeland A."/>
            <person name="Barry K.W."/>
            <person name="Cichocki N."/>
            <person name="Veneault-Fourrey C."/>
            <person name="LaButti K."/>
            <person name="Lindquist E.A."/>
            <person name="Lipzen A."/>
            <person name="Lundell T."/>
            <person name="Morin E."/>
            <person name="Murat C."/>
            <person name="Riley R."/>
            <person name="Ohm R."/>
            <person name="Sun H."/>
            <person name="Tunlid A."/>
            <person name="Henrissat B."/>
            <person name="Grigoriev I.V."/>
            <person name="Hibbett D.S."/>
            <person name="Martin F."/>
        </authorList>
    </citation>
    <scope>NUCLEOTIDE SEQUENCE [LARGE SCALE GENOMIC DNA]</scope>
    <source>
        <strain evidence="2">Marx 270</strain>
    </source>
</reference>
<dbReference type="InParanoid" id="A0A0C3NPB5"/>
<evidence type="ECO:0000313" key="1">
    <source>
        <dbReference type="EMBL" id="KIN97410.1"/>
    </source>
</evidence>
<dbReference type="STRING" id="870435.A0A0C3NPB5"/>
<keyword evidence="2" id="KW-1185">Reference proteome</keyword>
<dbReference type="AlphaFoldDB" id="A0A0C3NPB5"/>
<protein>
    <submittedName>
        <fullName evidence="1">Uncharacterized protein</fullName>
    </submittedName>
</protein>
<organism evidence="1 2">
    <name type="scientific">Pisolithus tinctorius Marx 270</name>
    <dbReference type="NCBI Taxonomy" id="870435"/>
    <lineage>
        <taxon>Eukaryota</taxon>
        <taxon>Fungi</taxon>
        <taxon>Dikarya</taxon>
        <taxon>Basidiomycota</taxon>
        <taxon>Agaricomycotina</taxon>
        <taxon>Agaricomycetes</taxon>
        <taxon>Agaricomycetidae</taxon>
        <taxon>Boletales</taxon>
        <taxon>Sclerodermatineae</taxon>
        <taxon>Pisolithaceae</taxon>
        <taxon>Pisolithus</taxon>
    </lineage>
</organism>
<dbReference type="OrthoDB" id="4851849at2759"/>
<gene>
    <name evidence="1" type="ORF">M404DRAFT_74284</name>
</gene>
<evidence type="ECO:0000313" key="2">
    <source>
        <dbReference type="Proteomes" id="UP000054217"/>
    </source>
</evidence>